<evidence type="ECO:0000313" key="3">
    <source>
        <dbReference type="EMBL" id="CAH1104753.1"/>
    </source>
</evidence>
<dbReference type="InterPro" id="IPR016024">
    <property type="entry name" value="ARM-type_fold"/>
</dbReference>
<dbReference type="InterPro" id="IPR011989">
    <property type="entry name" value="ARM-like"/>
</dbReference>
<reference evidence="3" key="1">
    <citation type="submission" date="2022-01" db="EMBL/GenBank/DDBJ databases">
        <authorList>
            <person name="King R."/>
        </authorList>
    </citation>
    <scope>NUCLEOTIDE SEQUENCE</scope>
</reference>
<dbReference type="PANTHER" id="PTHR46618">
    <property type="entry name" value="ARMADILLO REPEAT-CONTAINING PROTEIN 3"/>
    <property type="match status" value="1"/>
</dbReference>
<feature type="domain" description="EDR1/CTR1/ARMC3-like peptidase-like" evidence="2">
    <location>
        <begin position="682"/>
        <end position="810"/>
    </location>
</feature>
<proteinExistence type="predicted"/>
<protein>
    <recommendedName>
        <fullName evidence="2">EDR1/CTR1/ARMC3-like peptidase-like domain-containing protein</fullName>
    </recommendedName>
</protein>
<keyword evidence="1" id="KW-0677">Repeat</keyword>
<dbReference type="Gene3D" id="1.25.10.10">
    <property type="entry name" value="Leucine-rich Repeat Variant"/>
    <property type="match status" value="2"/>
</dbReference>
<organism evidence="3 4">
    <name type="scientific">Psylliodes chrysocephalus</name>
    <dbReference type="NCBI Taxonomy" id="3402493"/>
    <lineage>
        <taxon>Eukaryota</taxon>
        <taxon>Metazoa</taxon>
        <taxon>Ecdysozoa</taxon>
        <taxon>Arthropoda</taxon>
        <taxon>Hexapoda</taxon>
        <taxon>Insecta</taxon>
        <taxon>Pterygota</taxon>
        <taxon>Neoptera</taxon>
        <taxon>Endopterygota</taxon>
        <taxon>Coleoptera</taxon>
        <taxon>Polyphaga</taxon>
        <taxon>Cucujiformia</taxon>
        <taxon>Chrysomeloidea</taxon>
        <taxon>Chrysomelidae</taxon>
        <taxon>Galerucinae</taxon>
        <taxon>Alticini</taxon>
        <taxon>Psylliodes</taxon>
    </lineage>
</organism>
<dbReference type="OrthoDB" id="7537227at2759"/>
<dbReference type="EMBL" id="OV651830">
    <property type="protein sequence ID" value="CAH1104753.1"/>
    <property type="molecule type" value="Genomic_DNA"/>
</dbReference>
<keyword evidence="4" id="KW-1185">Reference proteome</keyword>
<dbReference type="InterPro" id="IPR052441">
    <property type="entry name" value="Armadillo-Ser/Thr_Kinase"/>
</dbReference>
<evidence type="ECO:0000259" key="2">
    <source>
        <dbReference type="Pfam" id="PF14381"/>
    </source>
</evidence>
<evidence type="ECO:0000256" key="1">
    <source>
        <dbReference type="ARBA" id="ARBA00022737"/>
    </source>
</evidence>
<gene>
    <name evidence="3" type="ORF">PSYICH_LOCUS5727</name>
</gene>
<name>A0A9P0CQK1_9CUCU</name>
<accession>A0A9P0CQK1</accession>
<dbReference type="InterPro" id="IPR055164">
    <property type="entry name" value="EDR1/CTR1/ARMC3-like_pept-like"/>
</dbReference>
<dbReference type="Proteomes" id="UP001153636">
    <property type="component" value="Chromosome 18"/>
</dbReference>
<sequence length="835" mass="96685">MAAAKGHGKKANKLDSKSPDDIKEKTYLTRHVETSISILESPENDIVLEALLFLSKYADIRLVNLTYLQQRGLLKKLLNLFDRNICILRLALRLLNILLSIDDVMVEFNRGIYDNQIKQITDFYICHDDNYVREFSVNILIKLATTCRITCLIFSVDLLNPILQTLQSKKSEGLLKTTIRLLDVLLSSPAVLSVLPELQKFDVTVILDYMNDNDNEIARLTFNIVAKLTMFGLDVYQSIFRFHHLVEKMMEVVMDPAKKENHEIALQIILNCMNSDLTSSYFVESIQFLKLCAWVKSCDTEYLRPCVEIYSKLSAMPQMRQVLFDLSVEESILYFLRSNNKYILNKTCEAISNMSEHKYCCEQMMTPVVMRVLCSMLERNDDEDPENAVAIKTITDLMRRSLKTIDFLNHFGAQQTFIELFKKGMSAFTQESYFRILEVLYQFSVHPIYKESVVCGKFFEELFNILQNGTEDIANLSVEMLTYFIPHPEFYALLVKTNGPQIILEKLKTTKNPQLFKSLLVLIHSTLSNESFIMEFMKRNLVKTLKDFSDYIKQKAPLINTILKLSYDVYLPLKFFEMHRMELTDKLNNQFYLISGKWTDPFPFLGVFLHENLSPIRTIYVVDFSYEMVKSKQRVPTPNSKEVSCRSTPRTDEQSPITHLISTPYEIKYGDLSPDPFLPSYIYHIREYFKEETDIIDKIKMLAEYVDTILCGPDETLNIPQKFHTFKLHIQTLKFKLGTNMIPIGYLRVGFHCEKALLFKALADSTCIPCSLVKGAHNLYWNEVAVFSGIGYEQTLTIYIVDLMNNIGNLMAMGSKEANYYCNSSKYKSNNYNKI</sequence>
<evidence type="ECO:0000313" key="4">
    <source>
        <dbReference type="Proteomes" id="UP001153636"/>
    </source>
</evidence>
<dbReference type="AlphaFoldDB" id="A0A9P0CQK1"/>
<dbReference type="PANTHER" id="PTHR46618:SF1">
    <property type="entry name" value="ARMADILLO REPEAT-CONTAINING PROTEIN 3"/>
    <property type="match status" value="1"/>
</dbReference>
<dbReference type="SUPFAM" id="SSF48371">
    <property type="entry name" value="ARM repeat"/>
    <property type="match status" value="2"/>
</dbReference>
<dbReference type="Pfam" id="PF14381">
    <property type="entry name" value="EDR1_CTR1_ARMC3_pept"/>
    <property type="match status" value="1"/>
</dbReference>